<sequence>MLYDAVRAVARRDPQASAVRTTDGDTATYAHLCALADRVGGGLARAGVGDGHVVAVSMDNSIGYVALILAVARLGATYVPMIREFSAEDVRTALDLTGPTVVVADGRRAPLPGTTRVLDLADLLTADPLPDTPGPSHRGRFRLLWTSGSTGFPKMMSWRQDKFVAERRRWIRHTGLTAQDVFFCRHPLDVAHATDLHVFAALLGGGELVLGDPHAGPAEQLRALADSGATVLSALPRHYEQLIEAARQHGDADVSSLRLPFCGGTYVSPQVIRDCDAVLGVRIRQLYGSTEFGLAAVNLTDTVQTDADMSLVRGVSARLDPMPDGGPTTQHAVGESSGAARHAVGESSGAARHAVGELVLRSAYTSEGYLNNPEAHARTFRDGEYWTGDVAQRNADGSYRILGRVSEALAAREGLLLAPMLDEEIQQRCPVRESVTLPVEPSAYGNQVVIVARPAPETARTEVEASIRTVLDGHGLTGPIHLVEALAYTAVGKPHKSLLRRQWVSAPTGEPPEGETVVPADRSANLIRHRRLSRTPTLLFVPGLAMTSAYFDEVAADLSQDHDVVLVDLPGHGGTADPAPGWTIDDAARSVRSVVDRLELRDVTLVGWSLGAGVAWTYLDLFGTDRVSRLVSVEMSPRILADADWTHAAFGGLDAAGAVHTQRAIWADPQGFLDNLVRGSFAAGTEPDPATLQRLMAETRSCSAVSVLALWLDVLTRDWREQLTTTTLPTLLVHGARSQVYPTDVGGWLHEAMPDARLETFAHSGHMPFLEEPEKFTSVLRDFVKETR</sequence>
<dbReference type="Proteomes" id="UP000198959">
    <property type="component" value="Unassembled WGS sequence"/>
</dbReference>
<dbReference type="PRINTS" id="PR00111">
    <property type="entry name" value="ABHYDROLASE"/>
</dbReference>
<evidence type="ECO:0000259" key="3">
    <source>
        <dbReference type="Pfam" id="PF00561"/>
    </source>
</evidence>
<dbReference type="InterPro" id="IPR029058">
    <property type="entry name" value="AB_hydrolase_fold"/>
</dbReference>
<dbReference type="GO" id="GO:0016874">
    <property type="term" value="F:ligase activity"/>
    <property type="evidence" value="ECO:0007669"/>
    <property type="project" value="UniProtKB-KW"/>
</dbReference>
<dbReference type="SUPFAM" id="SSF56801">
    <property type="entry name" value="Acetyl-CoA synthetase-like"/>
    <property type="match status" value="1"/>
</dbReference>
<feature type="region of interest" description="Disordered" evidence="1">
    <location>
        <begin position="320"/>
        <end position="348"/>
    </location>
</feature>
<name>A0A1C6RQP0_9ACTN</name>
<keyword evidence="4" id="KW-0436">Ligase</keyword>
<protein>
    <submittedName>
        <fullName evidence="4">Acyl-CoA synthetase (AMP-forming)/AMP-acid ligase II</fullName>
    </submittedName>
</protein>
<dbReference type="InterPro" id="IPR020845">
    <property type="entry name" value="AMP-binding_CS"/>
</dbReference>
<proteinExistence type="predicted"/>
<dbReference type="PANTHER" id="PTHR43767:SF1">
    <property type="entry name" value="NONRIBOSOMAL PEPTIDE SYNTHASE PES1 (EUROFUNG)-RELATED"/>
    <property type="match status" value="1"/>
</dbReference>
<evidence type="ECO:0000259" key="2">
    <source>
        <dbReference type="Pfam" id="PF00501"/>
    </source>
</evidence>
<dbReference type="InterPro" id="IPR000873">
    <property type="entry name" value="AMP-dep_synth/lig_dom"/>
</dbReference>
<organism evidence="4 5">
    <name type="scientific">Micromonospora pallida</name>
    <dbReference type="NCBI Taxonomy" id="145854"/>
    <lineage>
        <taxon>Bacteria</taxon>
        <taxon>Bacillati</taxon>
        <taxon>Actinomycetota</taxon>
        <taxon>Actinomycetes</taxon>
        <taxon>Micromonosporales</taxon>
        <taxon>Micromonosporaceae</taxon>
        <taxon>Micromonospora</taxon>
    </lineage>
</organism>
<dbReference type="OrthoDB" id="6794385at2"/>
<dbReference type="Gene3D" id="3.40.50.12780">
    <property type="entry name" value="N-terminal domain of ligase-like"/>
    <property type="match status" value="1"/>
</dbReference>
<dbReference type="SUPFAM" id="SSF53474">
    <property type="entry name" value="alpha/beta-Hydrolases"/>
    <property type="match status" value="1"/>
</dbReference>
<dbReference type="PROSITE" id="PS00455">
    <property type="entry name" value="AMP_BINDING"/>
    <property type="match status" value="1"/>
</dbReference>
<dbReference type="Pfam" id="PF00561">
    <property type="entry name" value="Abhydrolase_1"/>
    <property type="match status" value="1"/>
</dbReference>
<keyword evidence="5" id="KW-1185">Reference proteome</keyword>
<dbReference type="EMBL" id="FMHW01000002">
    <property type="protein sequence ID" value="SCL19345.1"/>
    <property type="molecule type" value="Genomic_DNA"/>
</dbReference>
<dbReference type="STRING" id="145854.GA0074692_0604"/>
<gene>
    <name evidence="4" type="ORF">GA0074692_0604</name>
</gene>
<reference evidence="5" key="1">
    <citation type="submission" date="2016-06" db="EMBL/GenBank/DDBJ databases">
        <authorList>
            <person name="Varghese N."/>
            <person name="Submissions Spin"/>
        </authorList>
    </citation>
    <scope>NUCLEOTIDE SEQUENCE [LARGE SCALE GENOMIC DNA]</scope>
    <source>
        <strain evidence="5">DSM 43817</strain>
    </source>
</reference>
<dbReference type="InterPro" id="IPR050237">
    <property type="entry name" value="ATP-dep_AMP-bd_enzyme"/>
</dbReference>
<dbReference type="RefSeq" id="WP_091639081.1">
    <property type="nucleotide sequence ID" value="NZ_FMHW01000002.1"/>
</dbReference>
<feature type="domain" description="AMP-dependent synthetase/ligase" evidence="2">
    <location>
        <begin position="8"/>
        <end position="370"/>
    </location>
</feature>
<accession>A0A1C6RQP0</accession>
<evidence type="ECO:0000256" key="1">
    <source>
        <dbReference type="SAM" id="MobiDB-lite"/>
    </source>
</evidence>
<evidence type="ECO:0000313" key="4">
    <source>
        <dbReference type="EMBL" id="SCL19345.1"/>
    </source>
</evidence>
<dbReference type="PANTHER" id="PTHR43767">
    <property type="entry name" value="LONG-CHAIN-FATTY-ACID--COA LIGASE"/>
    <property type="match status" value="1"/>
</dbReference>
<feature type="domain" description="AB hydrolase-1" evidence="3">
    <location>
        <begin position="536"/>
        <end position="773"/>
    </location>
</feature>
<dbReference type="InterPro" id="IPR042099">
    <property type="entry name" value="ANL_N_sf"/>
</dbReference>
<dbReference type="AlphaFoldDB" id="A0A1C6RQP0"/>
<dbReference type="Pfam" id="PF00501">
    <property type="entry name" value="AMP-binding"/>
    <property type="match status" value="1"/>
</dbReference>
<evidence type="ECO:0000313" key="5">
    <source>
        <dbReference type="Proteomes" id="UP000198959"/>
    </source>
</evidence>
<dbReference type="Gene3D" id="3.40.50.1820">
    <property type="entry name" value="alpha/beta hydrolase"/>
    <property type="match status" value="1"/>
</dbReference>
<dbReference type="InterPro" id="IPR000073">
    <property type="entry name" value="AB_hydrolase_1"/>
</dbReference>